<gene>
    <name evidence="2" type="ORF">LTR62_001891</name>
</gene>
<organism evidence="2 3">
    <name type="scientific">Meristemomyces frigidus</name>
    <dbReference type="NCBI Taxonomy" id="1508187"/>
    <lineage>
        <taxon>Eukaryota</taxon>
        <taxon>Fungi</taxon>
        <taxon>Dikarya</taxon>
        <taxon>Ascomycota</taxon>
        <taxon>Pezizomycotina</taxon>
        <taxon>Dothideomycetes</taxon>
        <taxon>Dothideomycetidae</taxon>
        <taxon>Mycosphaerellales</taxon>
        <taxon>Teratosphaeriaceae</taxon>
        <taxon>Meristemomyces</taxon>
    </lineage>
</organism>
<comment type="caution">
    <text evidence="2">The sequence shown here is derived from an EMBL/GenBank/DDBJ whole genome shotgun (WGS) entry which is preliminary data.</text>
</comment>
<sequence length="293" mass="33081">MRRLRRFAVGFGTVPQNLRAYMEETYPDDLDLAQNVGYYPDSERANFGAPPTVRDIACICRQALGCQQRNEIEAAWNSHMHGPLLSLVGELSTHRSTIGSTNVTTARLNPRFKPMVAIDQGPLPGKVIDFVFFLEPSDVTESFFGSLPWEPNHGHDFNHTLHGPIANRPVAISVETKREGEGQSTGRAQLDIWVTAHLNRLQEMNRGEEIKLPMLPLLLTQGPVWSCLLACRERHGDTWITTIYERITLGDITIPSGVFKVTSSLLLLMHWAQTEFRPWFEQMLMRAGNMAKD</sequence>
<evidence type="ECO:0000313" key="3">
    <source>
        <dbReference type="Proteomes" id="UP001310890"/>
    </source>
</evidence>
<dbReference type="Pfam" id="PF20516">
    <property type="entry name" value="PDDEXK_12"/>
    <property type="match status" value="1"/>
</dbReference>
<reference evidence="2" key="1">
    <citation type="submission" date="2023-08" db="EMBL/GenBank/DDBJ databases">
        <title>Black Yeasts Isolated from many extreme environments.</title>
        <authorList>
            <person name="Coleine C."/>
            <person name="Stajich J.E."/>
            <person name="Selbmann L."/>
        </authorList>
    </citation>
    <scope>NUCLEOTIDE SEQUENCE</scope>
    <source>
        <strain evidence="2">CCFEE 5401</strain>
    </source>
</reference>
<evidence type="ECO:0000259" key="1">
    <source>
        <dbReference type="Pfam" id="PF20516"/>
    </source>
</evidence>
<accession>A0AAN7YBC6</accession>
<dbReference type="AlphaFoldDB" id="A0AAN7YBC6"/>
<proteinExistence type="predicted"/>
<evidence type="ECO:0000313" key="2">
    <source>
        <dbReference type="EMBL" id="KAK5107073.1"/>
    </source>
</evidence>
<feature type="domain" description="PD-(D/E)XK nuclease-like" evidence="1">
    <location>
        <begin position="38"/>
        <end position="277"/>
    </location>
</feature>
<dbReference type="EMBL" id="JAVRRL010000142">
    <property type="protein sequence ID" value="KAK5107073.1"/>
    <property type="molecule type" value="Genomic_DNA"/>
</dbReference>
<protein>
    <recommendedName>
        <fullName evidence="1">PD-(D/E)XK nuclease-like domain-containing protein</fullName>
    </recommendedName>
</protein>
<dbReference type="InterPro" id="IPR046797">
    <property type="entry name" value="PDDEXK_12"/>
</dbReference>
<dbReference type="Proteomes" id="UP001310890">
    <property type="component" value="Unassembled WGS sequence"/>
</dbReference>
<name>A0AAN7YBC6_9PEZI</name>